<name>A0A6J4R5G2_9ACTN</name>
<feature type="region of interest" description="Disordered" evidence="1">
    <location>
        <begin position="1"/>
        <end position="42"/>
    </location>
</feature>
<protein>
    <submittedName>
        <fullName evidence="2">Uncharacterized protein</fullName>
    </submittedName>
</protein>
<feature type="non-terminal residue" evidence="2">
    <location>
        <position position="42"/>
    </location>
</feature>
<dbReference type="EMBL" id="CADCVE010000074">
    <property type="protein sequence ID" value="CAA9459673.1"/>
    <property type="molecule type" value="Genomic_DNA"/>
</dbReference>
<evidence type="ECO:0000313" key="2">
    <source>
        <dbReference type="EMBL" id="CAA9459673.1"/>
    </source>
</evidence>
<sequence>GTPLVAQRARGVVAGRSRERRRGPLLVPRGRGSPYRDIRGPV</sequence>
<accession>A0A6J4R5G2</accession>
<reference evidence="2" key="1">
    <citation type="submission" date="2020-02" db="EMBL/GenBank/DDBJ databases">
        <authorList>
            <person name="Meier V. D."/>
        </authorList>
    </citation>
    <scope>NUCLEOTIDE SEQUENCE</scope>
    <source>
        <strain evidence="2">AVDCRST_MAG28</strain>
    </source>
</reference>
<proteinExistence type="predicted"/>
<evidence type="ECO:0000256" key="1">
    <source>
        <dbReference type="SAM" id="MobiDB-lite"/>
    </source>
</evidence>
<feature type="non-terminal residue" evidence="2">
    <location>
        <position position="1"/>
    </location>
</feature>
<dbReference type="AlphaFoldDB" id="A0A6J4R5G2"/>
<gene>
    <name evidence="2" type="ORF">AVDCRST_MAG28-3033</name>
</gene>
<organism evidence="2">
    <name type="scientific">uncultured Rubrobacteraceae bacterium</name>
    <dbReference type="NCBI Taxonomy" id="349277"/>
    <lineage>
        <taxon>Bacteria</taxon>
        <taxon>Bacillati</taxon>
        <taxon>Actinomycetota</taxon>
        <taxon>Rubrobacteria</taxon>
        <taxon>Rubrobacterales</taxon>
        <taxon>Rubrobacteraceae</taxon>
        <taxon>environmental samples</taxon>
    </lineage>
</organism>